<evidence type="ECO:0000256" key="2">
    <source>
        <dbReference type="ARBA" id="ARBA00022763"/>
    </source>
</evidence>
<dbReference type="SUPFAM" id="SSF52113">
    <property type="entry name" value="BRCT domain"/>
    <property type="match status" value="1"/>
</dbReference>
<comment type="caution">
    <text evidence="6">The sequence shown here is derived from an EMBL/GenBank/DDBJ whole genome shotgun (WGS) entry which is preliminary data.</text>
</comment>
<dbReference type="SMART" id="SM00292">
    <property type="entry name" value="BRCT"/>
    <property type="match status" value="1"/>
</dbReference>
<dbReference type="CDD" id="cd17745">
    <property type="entry name" value="BRCT_p53bp1_rpt1"/>
    <property type="match status" value="1"/>
</dbReference>
<dbReference type="Pfam" id="PF16589">
    <property type="entry name" value="BRCT_2"/>
    <property type="match status" value="1"/>
</dbReference>
<dbReference type="PANTHER" id="PTHR15321">
    <property type="entry name" value="TUMOR SUPPRESSOR P53-BINDING PROTEIN 1"/>
    <property type="match status" value="1"/>
</dbReference>
<dbReference type="Gene3D" id="3.40.50.10190">
    <property type="entry name" value="BRCT domain"/>
    <property type="match status" value="2"/>
</dbReference>
<evidence type="ECO:0000256" key="4">
    <source>
        <dbReference type="SAM" id="MobiDB-lite"/>
    </source>
</evidence>
<dbReference type="InterPro" id="IPR047252">
    <property type="entry name" value="TP53BP1-like"/>
</dbReference>
<dbReference type="InterPro" id="IPR036420">
    <property type="entry name" value="BRCT_dom_sf"/>
</dbReference>
<evidence type="ECO:0000256" key="1">
    <source>
        <dbReference type="ARBA" id="ARBA00004123"/>
    </source>
</evidence>
<feature type="compositionally biased region" description="Basic and acidic residues" evidence="4">
    <location>
        <begin position="116"/>
        <end position="126"/>
    </location>
</feature>
<dbReference type="PANTHER" id="PTHR15321:SF3">
    <property type="entry name" value="TP53-BINDING PROTEIN 1"/>
    <property type="match status" value="1"/>
</dbReference>
<evidence type="ECO:0000313" key="6">
    <source>
        <dbReference type="EMBL" id="KAJ4433950.1"/>
    </source>
</evidence>
<dbReference type="Proteomes" id="UP001148838">
    <property type="component" value="Unassembled WGS sequence"/>
</dbReference>
<keyword evidence="2" id="KW-0227">DNA damage</keyword>
<protein>
    <recommendedName>
        <fullName evidence="5">BRCT domain-containing protein</fullName>
    </recommendedName>
</protein>
<keyword evidence="7" id="KW-1185">Reference proteome</keyword>
<dbReference type="PROSITE" id="PS50172">
    <property type="entry name" value="BRCT"/>
    <property type="match status" value="1"/>
</dbReference>
<evidence type="ECO:0000256" key="3">
    <source>
        <dbReference type="ARBA" id="ARBA00023242"/>
    </source>
</evidence>
<dbReference type="InterPro" id="IPR001357">
    <property type="entry name" value="BRCT_dom"/>
</dbReference>
<evidence type="ECO:0000259" key="5">
    <source>
        <dbReference type="PROSITE" id="PS50172"/>
    </source>
</evidence>
<comment type="subcellular location">
    <subcellularLocation>
        <location evidence="1">Nucleus</location>
    </subcellularLocation>
</comment>
<dbReference type="InterPro" id="IPR047249">
    <property type="entry name" value="BRCT_p53bp1-like_rpt1"/>
</dbReference>
<organism evidence="6 7">
    <name type="scientific">Periplaneta americana</name>
    <name type="common">American cockroach</name>
    <name type="synonym">Blatta americana</name>
    <dbReference type="NCBI Taxonomy" id="6978"/>
    <lineage>
        <taxon>Eukaryota</taxon>
        <taxon>Metazoa</taxon>
        <taxon>Ecdysozoa</taxon>
        <taxon>Arthropoda</taxon>
        <taxon>Hexapoda</taxon>
        <taxon>Insecta</taxon>
        <taxon>Pterygota</taxon>
        <taxon>Neoptera</taxon>
        <taxon>Polyneoptera</taxon>
        <taxon>Dictyoptera</taxon>
        <taxon>Blattodea</taxon>
        <taxon>Blattoidea</taxon>
        <taxon>Blattidae</taxon>
        <taxon>Blattinae</taxon>
        <taxon>Periplaneta</taxon>
    </lineage>
</organism>
<evidence type="ECO:0000313" key="7">
    <source>
        <dbReference type="Proteomes" id="UP001148838"/>
    </source>
</evidence>
<feature type="domain" description="BRCT" evidence="5">
    <location>
        <begin position="255"/>
        <end position="331"/>
    </location>
</feature>
<dbReference type="EMBL" id="JAJSOF020000027">
    <property type="protein sequence ID" value="KAJ4433950.1"/>
    <property type="molecule type" value="Genomic_DNA"/>
</dbReference>
<name>A0ABQ8SKF6_PERAM</name>
<feature type="region of interest" description="Disordered" evidence="4">
    <location>
        <begin position="175"/>
        <end position="194"/>
    </location>
</feature>
<proteinExistence type="predicted"/>
<reference evidence="6 7" key="1">
    <citation type="journal article" date="2022" name="Allergy">
        <title>Genome assembly and annotation of Periplaneta americana reveal a comprehensive cockroach allergen profile.</title>
        <authorList>
            <person name="Wang L."/>
            <person name="Xiong Q."/>
            <person name="Saelim N."/>
            <person name="Wang L."/>
            <person name="Nong W."/>
            <person name="Wan A.T."/>
            <person name="Shi M."/>
            <person name="Liu X."/>
            <person name="Cao Q."/>
            <person name="Hui J.H.L."/>
            <person name="Sookrung N."/>
            <person name="Leung T.F."/>
            <person name="Tungtrongchitr A."/>
            <person name="Tsui S.K.W."/>
        </authorList>
    </citation>
    <scope>NUCLEOTIDE SEQUENCE [LARGE SCALE GENOMIC DNA]</scope>
    <source>
        <strain evidence="6">PWHHKU_190912</strain>
    </source>
</reference>
<keyword evidence="3" id="KW-0539">Nucleus</keyword>
<gene>
    <name evidence="6" type="ORF">ANN_16269</name>
</gene>
<accession>A0ABQ8SKF6</accession>
<sequence length="393" mass="43424">MYLREVGYDGRDWINLVQDRDQWRAYNATLRMLRVKNLGSYCGIRLERSAGIWLPRESRARPAEGRAQEGEARALVGTGAQCEAKAMRPEVLGSKCSELYLKVLGSTYKNVLEGKRSRLSGKETPKALDTPGISGESKSTPKRKVSSPVSSESDAGSALDYVDGVEAESTGFEFKSGRVKGQSKSTPRKNDITLLLGPMPPQGSKIFAGKFFLLTISDATGHELEATDNSSTENTDTAESDKNPLALLRTDIPFSKSYLAEQISAGGGTVCNRFQEIAPNKYDVCYLITNKPNLTSKFIFCLAHGIPILSHSWIVDSCKKNSCLDTLEYVVPGGWSLEKKQYINKQKQRPLSRMKVGLVSEQKYFVKFWEIVLKGAGASVFLIPAEKVFDSYD</sequence>
<feature type="region of interest" description="Disordered" evidence="4">
    <location>
        <begin position="116"/>
        <end position="158"/>
    </location>
</feature>